<accession>A0A936YRU1</accession>
<dbReference type="Proteomes" id="UP000633219">
    <property type="component" value="Unassembled WGS sequence"/>
</dbReference>
<dbReference type="EMBL" id="JAEQNC010000006">
    <property type="protein sequence ID" value="MBL0373054.1"/>
    <property type="molecule type" value="Genomic_DNA"/>
</dbReference>
<evidence type="ECO:0000256" key="1">
    <source>
        <dbReference type="SAM" id="MobiDB-lite"/>
    </source>
</evidence>
<organism evidence="2 3">
    <name type="scientific">Rhizobium setariae</name>
    <dbReference type="NCBI Taxonomy" id="2801340"/>
    <lineage>
        <taxon>Bacteria</taxon>
        <taxon>Pseudomonadati</taxon>
        <taxon>Pseudomonadota</taxon>
        <taxon>Alphaproteobacteria</taxon>
        <taxon>Hyphomicrobiales</taxon>
        <taxon>Rhizobiaceae</taxon>
        <taxon>Rhizobium/Agrobacterium group</taxon>
        <taxon>Rhizobium</taxon>
    </lineage>
</organism>
<gene>
    <name evidence="2" type="ORF">JJB09_13550</name>
</gene>
<evidence type="ECO:0000313" key="3">
    <source>
        <dbReference type="Proteomes" id="UP000633219"/>
    </source>
</evidence>
<evidence type="ECO:0000313" key="2">
    <source>
        <dbReference type="EMBL" id="MBL0373054.1"/>
    </source>
</evidence>
<feature type="region of interest" description="Disordered" evidence="1">
    <location>
        <begin position="72"/>
        <end position="94"/>
    </location>
</feature>
<sequence length="94" mass="10386">MERINTVSGTGPVYVDNQPIGHCAFEINVYKDSTGRITGRGHVMGESGLLGKIYYGQNVEISKSEEGERFRLSTGDWSQGDRKIEVETGPDIHN</sequence>
<proteinExistence type="predicted"/>
<keyword evidence="3" id="KW-1185">Reference proteome</keyword>
<reference evidence="2" key="1">
    <citation type="submission" date="2021-01" db="EMBL/GenBank/DDBJ databases">
        <title>Rhizobium sp. strain KVB221 16S ribosomal RNA gene Genome sequencing and assembly.</title>
        <authorList>
            <person name="Kang M."/>
        </authorList>
    </citation>
    <scope>NUCLEOTIDE SEQUENCE</scope>
    <source>
        <strain evidence="2">KVB221</strain>
    </source>
</reference>
<name>A0A936YRU1_9HYPH</name>
<feature type="compositionally biased region" description="Basic and acidic residues" evidence="1">
    <location>
        <begin position="79"/>
        <end position="94"/>
    </location>
</feature>
<dbReference type="AlphaFoldDB" id="A0A936YRU1"/>
<dbReference type="RefSeq" id="WP_201658818.1">
    <property type="nucleotide sequence ID" value="NZ_JAEQNC010000006.1"/>
</dbReference>
<comment type="caution">
    <text evidence="2">The sequence shown here is derived from an EMBL/GenBank/DDBJ whole genome shotgun (WGS) entry which is preliminary data.</text>
</comment>
<protein>
    <submittedName>
        <fullName evidence="2">Uncharacterized protein</fullName>
    </submittedName>
</protein>